<keyword evidence="5" id="KW-1185">Reference proteome</keyword>
<dbReference type="Proteomes" id="UP001143981">
    <property type="component" value="Unassembled WGS sequence"/>
</dbReference>
<dbReference type="GO" id="GO:0005759">
    <property type="term" value="C:mitochondrial matrix"/>
    <property type="evidence" value="ECO:0007669"/>
    <property type="project" value="TreeGrafter"/>
</dbReference>
<proteinExistence type="predicted"/>
<dbReference type="PANTHER" id="PTHR28641:SF1">
    <property type="entry name" value="MALONYL-COA DECARBOXYLASE, MITOCHONDRIAL"/>
    <property type="match status" value="1"/>
</dbReference>
<dbReference type="InterPro" id="IPR042303">
    <property type="entry name" value="Malonyl_CoA_deC_C_sf"/>
</dbReference>
<dbReference type="GO" id="GO:2001294">
    <property type="term" value="P:malonyl-CoA catabolic process"/>
    <property type="evidence" value="ECO:0007669"/>
    <property type="project" value="TreeGrafter"/>
</dbReference>
<dbReference type="GO" id="GO:0005782">
    <property type="term" value="C:peroxisomal matrix"/>
    <property type="evidence" value="ECO:0007669"/>
    <property type="project" value="TreeGrafter"/>
</dbReference>
<dbReference type="Pfam" id="PF17408">
    <property type="entry name" value="MCD_N"/>
    <property type="match status" value="1"/>
</dbReference>
<accession>A0A9W7YGC3</accession>
<dbReference type="PANTHER" id="PTHR28641">
    <property type="match status" value="1"/>
</dbReference>
<dbReference type="InterPro" id="IPR007956">
    <property type="entry name" value="Malonyl_CoA_deC_C"/>
</dbReference>
<feature type="region of interest" description="Disordered" evidence="1">
    <location>
        <begin position="1"/>
        <end position="38"/>
    </location>
</feature>
<name>A0A9W7YGC3_9FUNG</name>
<gene>
    <name evidence="4" type="ORF">LPJ61_001719</name>
</gene>
<dbReference type="OrthoDB" id="426718at2759"/>
<dbReference type="GO" id="GO:0006633">
    <property type="term" value="P:fatty acid biosynthetic process"/>
    <property type="evidence" value="ECO:0007669"/>
    <property type="project" value="InterPro"/>
</dbReference>
<comment type="caution">
    <text evidence="4">The sequence shown here is derived from an EMBL/GenBank/DDBJ whole genome shotgun (WGS) entry which is preliminary data.</text>
</comment>
<dbReference type="InterPro" id="IPR035372">
    <property type="entry name" value="MCD_N"/>
</dbReference>
<evidence type="ECO:0000256" key="1">
    <source>
        <dbReference type="SAM" id="MobiDB-lite"/>
    </source>
</evidence>
<sequence>MPPARSLAKPSTTAVARFRTSARPLKAAPPARDGDELSQPLESAGVRAFWGNMRLDKQADGPLSAHADAGRLDIAELRELLTTIIRRKAREGAVAMELYTQRCCELYESLDGPGRAEFLQTLAREFCAPKGSALEAARTYISEASQSSDPAQSAHLARALRDSLTPQYTELFDQINRLPGGFAFLVHMRADMLTHVRANRGDTAAKAMSDALMMKLETWIIGTLDLKRITWNSPACTIEKLGQYESVHAIKSWLDVKHRLGNGRRCFGFFHRSVPMEPLVFVWVALTDRISSNVQSILRERGPALPQSEEAATCAIFYSINSQPGLSGVDLGNFLIKRVVGVLRAELPNIETFCTLSPLPRFRAWLEQWLTPECVTSPPADIAVPLAAQTRLVAQVPGATTWTGALKHIVESRGWAGDRAKLDAMEPVVCALGAHYLVNVKRTGGGAAYDPVANFHLRNGACLHQLNWRGNTSYSGLRQSLGLMCNYNYILDRIVANNERYMRGGTIAVSGNDPFIVAAAGQAGSSAAKL</sequence>
<dbReference type="InterPro" id="IPR038351">
    <property type="entry name" value="MCD_N_sf"/>
</dbReference>
<dbReference type="InterPro" id="IPR038917">
    <property type="entry name" value="Malonyl_CoA_deC"/>
</dbReference>
<evidence type="ECO:0008006" key="6">
    <source>
        <dbReference type="Google" id="ProtNLM"/>
    </source>
</evidence>
<feature type="domain" description="Malonyl-CoA decarboxylase N-terminal" evidence="3">
    <location>
        <begin position="144"/>
        <end position="218"/>
    </location>
</feature>
<evidence type="ECO:0000313" key="5">
    <source>
        <dbReference type="Proteomes" id="UP001143981"/>
    </source>
</evidence>
<protein>
    <recommendedName>
        <fullName evidence="6">Malonyl-CoA decarboxylase</fullName>
    </recommendedName>
</protein>
<evidence type="ECO:0000259" key="2">
    <source>
        <dbReference type="Pfam" id="PF05292"/>
    </source>
</evidence>
<dbReference type="Gene3D" id="3.40.630.150">
    <property type="entry name" value="Malonyl-CoA decarboxylase, catalytic domain"/>
    <property type="match status" value="1"/>
</dbReference>
<dbReference type="AlphaFoldDB" id="A0A9W7YGC3"/>
<dbReference type="EMBL" id="JANBOI010000167">
    <property type="protein sequence ID" value="KAJ1733105.1"/>
    <property type="molecule type" value="Genomic_DNA"/>
</dbReference>
<dbReference type="Pfam" id="PF05292">
    <property type="entry name" value="MCD"/>
    <property type="match status" value="1"/>
</dbReference>
<dbReference type="Gene3D" id="1.20.140.90">
    <property type="entry name" value="Malonyl-CoA decarboxylase, oligemerization domain"/>
    <property type="match status" value="1"/>
</dbReference>
<dbReference type="GO" id="GO:0006085">
    <property type="term" value="P:acetyl-CoA biosynthetic process"/>
    <property type="evidence" value="ECO:0007669"/>
    <property type="project" value="TreeGrafter"/>
</dbReference>
<dbReference type="GO" id="GO:0050080">
    <property type="term" value="F:malonyl-CoA decarboxylase activity"/>
    <property type="evidence" value="ECO:0007669"/>
    <property type="project" value="InterPro"/>
</dbReference>
<evidence type="ECO:0000259" key="3">
    <source>
        <dbReference type="Pfam" id="PF17408"/>
    </source>
</evidence>
<evidence type="ECO:0000313" key="4">
    <source>
        <dbReference type="EMBL" id="KAJ1733105.1"/>
    </source>
</evidence>
<organism evidence="4 5">
    <name type="scientific">Coemansia biformis</name>
    <dbReference type="NCBI Taxonomy" id="1286918"/>
    <lineage>
        <taxon>Eukaryota</taxon>
        <taxon>Fungi</taxon>
        <taxon>Fungi incertae sedis</taxon>
        <taxon>Zoopagomycota</taxon>
        <taxon>Kickxellomycotina</taxon>
        <taxon>Kickxellomycetes</taxon>
        <taxon>Kickxellales</taxon>
        <taxon>Kickxellaceae</taxon>
        <taxon>Coemansia</taxon>
    </lineage>
</organism>
<reference evidence="4" key="1">
    <citation type="submission" date="2022-07" db="EMBL/GenBank/DDBJ databases">
        <title>Phylogenomic reconstructions and comparative analyses of Kickxellomycotina fungi.</title>
        <authorList>
            <person name="Reynolds N.K."/>
            <person name="Stajich J.E."/>
            <person name="Barry K."/>
            <person name="Grigoriev I.V."/>
            <person name="Crous P."/>
            <person name="Smith M.E."/>
        </authorList>
    </citation>
    <scope>NUCLEOTIDE SEQUENCE</scope>
    <source>
        <strain evidence="4">BCRC 34381</strain>
    </source>
</reference>
<feature type="domain" description="Malonyl-CoA decarboxylase C-terminal" evidence="2">
    <location>
        <begin position="222"/>
        <end position="489"/>
    </location>
</feature>